<keyword evidence="12" id="KW-0472">Membrane</keyword>
<dbReference type="GO" id="GO:0006082">
    <property type="term" value="P:organic acid metabolic process"/>
    <property type="evidence" value="ECO:0007669"/>
    <property type="project" value="TreeGrafter"/>
</dbReference>
<keyword evidence="11 14" id="KW-0503">Monooxygenase</keyword>
<organism evidence="15 16">
    <name type="scientific">Salvator merianae</name>
    <name type="common">Argentine black and white tegu</name>
    <name type="synonym">Tupinambis merianae</name>
    <dbReference type="NCBI Taxonomy" id="96440"/>
    <lineage>
        <taxon>Eukaryota</taxon>
        <taxon>Metazoa</taxon>
        <taxon>Chordata</taxon>
        <taxon>Craniata</taxon>
        <taxon>Vertebrata</taxon>
        <taxon>Euteleostomi</taxon>
        <taxon>Lepidosauria</taxon>
        <taxon>Squamata</taxon>
        <taxon>Bifurcata</taxon>
        <taxon>Unidentata</taxon>
        <taxon>Episquamata</taxon>
        <taxon>Laterata</taxon>
        <taxon>Teiioidea</taxon>
        <taxon>Teiidae</taxon>
        <taxon>Salvator</taxon>
    </lineage>
</organism>
<dbReference type="PRINTS" id="PR00463">
    <property type="entry name" value="EP450I"/>
</dbReference>
<keyword evidence="6 13" id="KW-0479">Metal-binding</keyword>
<dbReference type="InterPro" id="IPR050182">
    <property type="entry name" value="Cytochrome_P450_fam2"/>
</dbReference>
<keyword evidence="10 13" id="KW-0408">Iron</keyword>
<dbReference type="Pfam" id="PF00067">
    <property type="entry name" value="p450"/>
    <property type="match status" value="1"/>
</dbReference>
<dbReference type="AlphaFoldDB" id="A0A8D0E269"/>
<keyword evidence="5 13" id="KW-0349">Heme</keyword>
<accession>A0A8D0E269</accession>
<evidence type="ECO:0000256" key="12">
    <source>
        <dbReference type="ARBA" id="ARBA00023136"/>
    </source>
</evidence>
<comment type="subcellular location">
    <subcellularLocation>
        <location evidence="3">Endoplasmic reticulum membrane</location>
        <topology evidence="3">Peripheral membrane protein</topology>
    </subcellularLocation>
    <subcellularLocation>
        <location evidence="2">Microsome membrane</location>
        <topology evidence="2">Peripheral membrane protein</topology>
    </subcellularLocation>
</comment>
<dbReference type="GO" id="GO:0005789">
    <property type="term" value="C:endoplasmic reticulum membrane"/>
    <property type="evidence" value="ECO:0007669"/>
    <property type="project" value="UniProtKB-SubCell"/>
</dbReference>
<evidence type="ECO:0000256" key="2">
    <source>
        <dbReference type="ARBA" id="ARBA00004174"/>
    </source>
</evidence>
<keyword evidence="9 14" id="KW-0560">Oxidoreductase</keyword>
<evidence type="ECO:0000256" key="5">
    <source>
        <dbReference type="ARBA" id="ARBA00022617"/>
    </source>
</evidence>
<dbReference type="InterPro" id="IPR001128">
    <property type="entry name" value="Cyt_P450"/>
</dbReference>
<evidence type="ECO:0000256" key="1">
    <source>
        <dbReference type="ARBA" id="ARBA00001971"/>
    </source>
</evidence>
<evidence type="ECO:0000256" key="3">
    <source>
        <dbReference type="ARBA" id="ARBA00004406"/>
    </source>
</evidence>
<dbReference type="GO" id="GO:0016712">
    <property type="term" value="F:oxidoreductase activity, acting on paired donors, with incorporation or reduction of molecular oxygen, reduced flavin or flavoprotein as one donor, and incorporation of one atom of oxygen"/>
    <property type="evidence" value="ECO:0007669"/>
    <property type="project" value="TreeGrafter"/>
</dbReference>
<protein>
    <recommendedName>
        <fullName evidence="17">Cytochrome P450</fullName>
    </recommendedName>
</protein>
<dbReference type="Ensembl" id="ENSSMRT00000029854.1">
    <property type="protein sequence ID" value="ENSSMRP00000025505.1"/>
    <property type="gene ID" value="ENSSMRG00000019716.1"/>
</dbReference>
<dbReference type="InterPro" id="IPR017972">
    <property type="entry name" value="Cyt_P450_CS"/>
</dbReference>
<evidence type="ECO:0000256" key="8">
    <source>
        <dbReference type="ARBA" id="ARBA00022848"/>
    </source>
</evidence>
<evidence type="ECO:0000256" key="14">
    <source>
        <dbReference type="RuleBase" id="RU000461"/>
    </source>
</evidence>
<comment type="cofactor">
    <cofactor evidence="1 13">
        <name>heme</name>
        <dbReference type="ChEBI" id="CHEBI:30413"/>
    </cofactor>
</comment>
<evidence type="ECO:0000256" key="4">
    <source>
        <dbReference type="ARBA" id="ARBA00010617"/>
    </source>
</evidence>
<dbReference type="PRINTS" id="PR00385">
    <property type="entry name" value="P450"/>
</dbReference>
<dbReference type="GO" id="GO:0006805">
    <property type="term" value="P:xenobiotic metabolic process"/>
    <property type="evidence" value="ECO:0007669"/>
    <property type="project" value="TreeGrafter"/>
</dbReference>
<dbReference type="GO" id="GO:0020037">
    <property type="term" value="F:heme binding"/>
    <property type="evidence" value="ECO:0007669"/>
    <property type="project" value="InterPro"/>
</dbReference>
<keyword evidence="7" id="KW-0256">Endoplasmic reticulum</keyword>
<dbReference type="FunFam" id="1.10.630.10:FF:000238">
    <property type="entry name" value="Cytochrome P450 2A6"/>
    <property type="match status" value="1"/>
</dbReference>
<evidence type="ECO:0000256" key="6">
    <source>
        <dbReference type="ARBA" id="ARBA00022723"/>
    </source>
</evidence>
<evidence type="ECO:0000256" key="7">
    <source>
        <dbReference type="ARBA" id="ARBA00022824"/>
    </source>
</evidence>
<keyword evidence="8" id="KW-0492">Microsome</keyword>
<comment type="similarity">
    <text evidence="4 14">Belongs to the cytochrome P450 family.</text>
</comment>
<evidence type="ECO:0000256" key="10">
    <source>
        <dbReference type="ARBA" id="ARBA00023004"/>
    </source>
</evidence>
<dbReference type="PANTHER" id="PTHR24300">
    <property type="entry name" value="CYTOCHROME P450 508A4-RELATED"/>
    <property type="match status" value="1"/>
</dbReference>
<dbReference type="InterPro" id="IPR036396">
    <property type="entry name" value="Cyt_P450_sf"/>
</dbReference>
<proteinExistence type="inferred from homology"/>
<name>A0A8D0E269_SALMN</name>
<keyword evidence="16" id="KW-1185">Reference proteome</keyword>
<dbReference type="Proteomes" id="UP000694421">
    <property type="component" value="Unplaced"/>
</dbReference>
<evidence type="ECO:0000313" key="16">
    <source>
        <dbReference type="Proteomes" id="UP000694421"/>
    </source>
</evidence>
<feature type="binding site" description="axial binding residue" evidence="13">
    <location>
        <position position="213"/>
    </location>
    <ligand>
        <name>heme</name>
        <dbReference type="ChEBI" id="CHEBI:30413"/>
    </ligand>
    <ligandPart>
        <name>Fe</name>
        <dbReference type="ChEBI" id="CHEBI:18248"/>
    </ligandPart>
</feature>
<evidence type="ECO:0000256" key="11">
    <source>
        <dbReference type="ARBA" id="ARBA00023033"/>
    </source>
</evidence>
<reference evidence="15" key="1">
    <citation type="submission" date="2025-08" db="UniProtKB">
        <authorList>
            <consortium name="Ensembl"/>
        </authorList>
    </citation>
    <scope>IDENTIFICATION</scope>
</reference>
<dbReference type="PROSITE" id="PS00086">
    <property type="entry name" value="CYTOCHROME_P450"/>
    <property type="match status" value="1"/>
</dbReference>
<dbReference type="OMA" id="HRVCPGD"/>
<sequence>MRYLPGPHQKAFSGLEFIHSFARKEIQRHKENKKPDGPEDFIDYYLEQIDKQKGNPKSTFDEDYLVHIIHDLFAAGTDTVVSTLQWVLLLMVAYPDIQEKVQKEIDAVLTPSQVIFYEDRKNLPYTNAVIHEILRFRYVLLAGTFRQCTKDTTIFGFPIKKGTVIIPDIASALYDPEEWETPYQFNPNHFLDKNGYFLVRDAFIPFSVGQRLCLGENLAKTELFIFITNLLREFRLQLPAGVKEVDTKPVKGRFIVEPRPYTICAIRRQVAA</sequence>
<evidence type="ECO:0000256" key="13">
    <source>
        <dbReference type="PIRSR" id="PIRSR602401-1"/>
    </source>
</evidence>
<dbReference type="GeneTree" id="ENSGT00940000163166"/>
<dbReference type="GO" id="GO:0005506">
    <property type="term" value="F:iron ion binding"/>
    <property type="evidence" value="ECO:0007669"/>
    <property type="project" value="InterPro"/>
</dbReference>
<dbReference type="InterPro" id="IPR002401">
    <property type="entry name" value="Cyt_P450_E_grp-I"/>
</dbReference>
<evidence type="ECO:0000256" key="9">
    <source>
        <dbReference type="ARBA" id="ARBA00023002"/>
    </source>
</evidence>
<evidence type="ECO:0008006" key="17">
    <source>
        <dbReference type="Google" id="ProtNLM"/>
    </source>
</evidence>
<dbReference type="Gene3D" id="1.10.630.10">
    <property type="entry name" value="Cytochrome P450"/>
    <property type="match status" value="1"/>
</dbReference>
<dbReference type="SUPFAM" id="SSF48264">
    <property type="entry name" value="Cytochrome P450"/>
    <property type="match status" value="1"/>
</dbReference>
<evidence type="ECO:0000313" key="15">
    <source>
        <dbReference type="Ensembl" id="ENSSMRP00000025505.1"/>
    </source>
</evidence>
<reference evidence="15" key="2">
    <citation type="submission" date="2025-09" db="UniProtKB">
        <authorList>
            <consortium name="Ensembl"/>
        </authorList>
    </citation>
    <scope>IDENTIFICATION</scope>
</reference>
<dbReference type="PANTHER" id="PTHR24300:SF411">
    <property type="entry name" value="CYTOCHROME P450, FAMILY 2, SUBFAMILY AB, POLYPEPTIDE 4-RELATED"/>
    <property type="match status" value="1"/>
</dbReference>